<sequence length="448" mass="46455">MSQPVPGSGPHRRAPMRRVVLSGLLGSTIEYYDFMLYGTVASLVFDKLFFTGLSPLAGTFAAFGTFAVGYVARPLGGALFGHFGDRLGRKAMLVLSMAMMGVASTLIGLLPTHDQVGNLAPTLLVALRLVQGVAVGGEWGGAALLTAEHAARRRRGLLTSLVQLGGPAGTVLSTLVLTLFATLPDEQFLSWGWRVPFLLSAALLALGLFVRLKVTESPLFSQVQQSNAVVRRPLVEVLRAPKPLLLACFVVFGATVSQALTSVFAISFGTGAGYARTDLLIGQLLNGLAAALAMPLSAALSDRIGRRPVLLGAALLLGAVAFPVFLMVGTGSVPLMMLALGVLAPLPMGALLGPVPALFSEMFGTSTRYTGVSMGYQLAAVIGGGLAPLAGTTLLSAAGGHDPSLVALYMLVACLVSATAVWFTAETRGHDLEHTTAAPQPKPLAGRL</sequence>
<dbReference type="InterPro" id="IPR020846">
    <property type="entry name" value="MFS_dom"/>
</dbReference>
<dbReference type="PROSITE" id="PS00216">
    <property type="entry name" value="SUGAR_TRANSPORT_1"/>
    <property type="match status" value="1"/>
</dbReference>
<keyword evidence="4 7" id="KW-0812">Transmembrane</keyword>
<feature type="transmembrane region" description="Helical" evidence="7">
    <location>
        <begin position="244"/>
        <end position="268"/>
    </location>
</feature>
<keyword evidence="10" id="KW-1185">Reference proteome</keyword>
<dbReference type="PROSITE" id="PS50850">
    <property type="entry name" value="MFS"/>
    <property type="match status" value="1"/>
</dbReference>
<keyword evidence="2" id="KW-0813">Transport</keyword>
<evidence type="ECO:0000313" key="10">
    <source>
        <dbReference type="Proteomes" id="UP000236047"/>
    </source>
</evidence>
<evidence type="ECO:0000256" key="3">
    <source>
        <dbReference type="ARBA" id="ARBA00022475"/>
    </source>
</evidence>
<dbReference type="PROSITE" id="PS00217">
    <property type="entry name" value="SUGAR_TRANSPORT_2"/>
    <property type="match status" value="1"/>
</dbReference>
<dbReference type="GO" id="GO:0022857">
    <property type="term" value="F:transmembrane transporter activity"/>
    <property type="evidence" value="ECO:0007669"/>
    <property type="project" value="InterPro"/>
</dbReference>
<evidence type="ECO:0000256" key="6">
    <source>
        <dbReference type="ARBA" id="ARBA00023136"/>
    </source>
</evidence>
<name>A0A2N8PJB0_STRNR</name>
<feature type="transmembrane region" description="Helical" evidence="7">
    <location>
        <begin position="335"/>
        <end position="358"/>
    </location>
</feature>
<feature type="transmembrane region" description="Helical" evidence="7">
    <location>
        <begin position="280"/>
        <end position="300"/>
    </location>
</feature>
<dbReference type="Proteomes" id="UP000236047">
    <property type="component" value="Unassembled WGS sequence"/>
</dbReference>
<dbReference type="SUPFAM" id="SSF103473">
    <property type="entry name" value="MFS general substrate transporter"/>
    <property type="match status" value="1"/>
</dbReference>
<proteinExistence type="predicted"/>
<evidence type="ECO:0000256" key="4">
    <source>
        <dbReference type="ARBA" id="ARBA00022692"/>
    </source>
</evidence>
<keyword evidence="3" id="KW-1003">Cell membrane</keyword>
<feature type="transmembrane region" description="Helical" evidence="7">
    <location>
        <begin position="123"/>
        <end position="145"/>
    </location>
</feature>
<dbReference type="RefSeq" id="WP_102923530.1">
    <property type="nucleotide sequence ID" value="NZ_LJSN01000002.1"/>
</dbReference>
<keyword evidence="6 7" id="KW-0472">Membrane</keyword>
<dbReference type="Pfam" id="PF00083">
    <property type="entry name" value="Sugar_tr"/>
    <property type="match status" value="1"/>
</dbReference>
<dbReference type="InterPro" id="IPR005828">
    <property type="entry name" value="MFS_sugar_transport-like"/>
</dbReference>
<dbReference type="GO" id="GO:0005886">
    <property type="term" value="C:plasma membrane"/>
    <property type="evidence" value="ECO:0007669"/>
    <property type="project" value="UniProtKB-SubCell"/>
</dbReference>
<protein>
    <submittedName>
        <fullName evidence="9">MFS transporter</fullName>
    </submittedName>
</protein>
<feature type="transmembrane region" description="Helical" evidence="7">
    <location>
        <begin position="20"/>
        <end position="40"/>
    </location>
</feature>
<dbReference type="InterPro" id="IPR036259">
    <property type="entry name" value="MFS_trans_sf"/>
</dbReference>
<dbReference type="EMBL" id="LJSN01000002">
    <property type="protein sequence ID" value="PNE41125.1"/>
    <property type="molecule type" value="Genomic_DNA"/>
</dbReference>
<dbReference type="InterPro" id="IPR005829">
    <property type="entry name" value="Sugar_transporter_CS"/>
</dbReference>
<evidence type="ECO:0000256" key="1">
    <source>
        <dbReference type="ARBA" id="ARBA00004651"/>
    </source>
</evidence>
<evidence type="ECO:0000313" key="9">
    <source>
        <dbReference type="EMBL" id="PNE41125.1"/>
    </source>
</evidence>
<feature type="transmembrane region" description="Helical" evidence="7">
    <location>
        <begin position="52"/>
        <end position="72"/>
    </location>
</feature>
<evidence type="ECO:0000256" key="5">
    <source>
        <dbReference type="ARBA" id="ARBA00022989"/>
    </source>
</evidence>
<dbReference type="InterPro" id="IPR011701">
    <property type="entry name" value="MFS"/>
</dbReference>
<comment type="caution">
    <text evidence="9">The sequence shown here is derived from an EMBL/GenBank/DDBJ whole genome shotgun (WGS) entry which is preliminary data.</text>
</comment>
<evidence type="ECO:0000256" key="2">
    <source>
        <dbReference type="ARBA" id="ARBA00022448"/>
    </source>
</evidence>
<dbReference type="PANTHER" id="PTHR43045">
    <property type="entry name" value="SHIKIMATE TRANSPORTER"/>
    <property type="match status" value="1"/>
</dbReference>
<feature type="transmembrane region" description="Helical" evidence="7">
    <location>
        <begin position="309"/>
        <end position="329"/>
    </location>
</feature>
<comment type="subcellular location">
    <subcellularLocation>
        <location evidence="1">Cell membrane</location>
        <topology evidence="1">Multi-pass membrane protein</topology>
    </subcellularLocation>
</comment>
<reference evidence="10" key="1">
    <citation type="submission" date="2015-09" db="EMBL/GenBank/DDBJ databases">
        <authorList>
            <person name="Graham D.E."/>
            <person name="Mahan K.M."/>
            <person name="Klingeman D.M."/>
            <person name="Fida T."/>
            <person name="Giannone R.J."/>
            <person name="Hettich R.L."/>
            <person name="Parry R.J."/>
            <person name="Spain J.C."/>
        </authorList>
    </citation>
    <scope>NUCLEOTIDE SEQUENCE [LARGE SCALE GENOMIC DNA]</scope>
    <source>
        <strain evidence="10">JCM 4701</strain>
    </source>
</reference>
<evidence type="ECO:0000259" key="8">
    <source>
        <dbReference type="PROSITE" id="PS50850"/>
    </source>
</evidence>
<feature type="domain" description="Major facilitator superfamily (MFS) profile" evidence="8">
    <location>
        <begin position="19"/>
        <end position="428"/>
    </location>
</feature>
<feature type="transmembrane region" description="Helical" evidence="7">
    <location>
        <begin position="193"/>
        <end position="212"/>
    </location>
</feature>
<feature type="transmembrane region" description="Helical" evidence="7">
    <location>
        <begin position="378"/>
        <end position="400"/>
    </location>
</feature>
<dbReference type="Gene3D" id="1.20.1250.20">
    <property type="entry name" value="MFS general substrate transporter like domains"/>
    <property type="match status" value="2"/>
</dbReference>
<evidence type="ECO:0000256" key="7">
    <source>
        <dbReference type="SAM" id="Phobius"/>
    </source>
</evidence>
<dbReference type="Pfam" id="PF07690">
    <property type="entry name" value="MFS_1"/>
    <property type="match status" value="1"/>
</dbReference>
<gene>
    <name evidence="9" type="ORF">AOB60_10445</name>
</gene>
<dbReference type="PANTHER" id="PTHR43045:SF1">
    <property type="entry name" value="SHIKIMATE TRANSPORTER"/>
    <property type="match status" value="1"/>
</dbReference>
<keyword evidence="5 7" id="KW-1133">Transmembrane helix</keyword>
<dbReference type="AlphaFoldDB" id="A0A2N8PJB0"/>
<dbReference type="CDD" id="cd17369">
    <property type="entry name" value="MFS_ShiA_like"/>
    <property type="match status" value="1"/>
</dbReference>
<feature type="transmembrane region" description="Helical" evidence="7">
    <location>
        <begin position="157"/>
        <end position="181"/>
    </location>
</feature>
<accession>A0A2N8PJB0</accession>
<organism evidence="9 10">
    <name type="scientific">Streptomyces noursei</name>
    <name type="common">Streptomyces albulus</name>
    <dbReference type="NCBI Taxonomy" id="1971"/>
    <lineage>
        <taxon>Bacteria</taxon>
        <taxon>Bacillati</taxon>
        <taxon>Actinomycetota</taxon>
        <taxon>Actinomycetes</taxon>
        <taxon>Kitasatosporales</taxon>
        <taxon>Streptomycetaceae</taxon>
        <taxon>Streptomyces</taxon>
    </lineage>
</organism>
<feature type="transmembrane region" description="Helical" evidence="7">
    <location>
        <begin position="406"/>
        <end position="425"/>
    </location>
</feature>
<feature type="transmembrane region" description="Helical" evidence="7">
    <location>
        <begin position="93"/>
        <end position="111"/>
    </location>
</feature>